<proteinExistence type="predicted"/>
<protein>
    <submittedName>
        <fullName evidence="2">Uncharacterized protein</fullName>
    </submittedName>
</protein>
<name>A0A7S2SLK1_9STRA</name>
<accession>A0A7S2SLK1</accession>
<evidence type="ECO:0000256" key="1">
    <source>
        <dbReference type="SAM" id="MobiDB-lite"/>
    </source>
</evidence>
<feature type="compositionally biased region" description="Basic and acidic residues" evidence="1">
    <location>
        <begin position="133"/>
        <end position="148"/>
    </location>
</feature>
<reference evidence="2" key="1">
    <citation type="submission" date="2021-01" db="EMBL/GenBank/DDBJ databases">
        <authorList>
            <person name="Corre E."/>
            <person name="Pelletier E."/>
            <person name="Niang G."/>
            <person name="Scheremetjew M."/>
            <person name="Finn R."/>
            <person name="Kale V."/>
            <person name="Holt S."/>
            <person name="Cochrane G."/>
            <person name="Meng A."/>
            <person name="Brown T."/>
            <person name="Cohen L."/>
        </authorList>
    </citation>
    <scope>NUCLEOTIDE SEQUENCE</scope>
    <source>
        <strain evidence="2">CCMP1243</strain>
    </source>
</reference>
<organism evidence="2">
    <name type="scientific">Rhizochromulina marina</name>
    <dbReference type="NCBI Taxonomy" id="1034831"/>
    <lineage>
        <taxon>Eukaryota</taxon>
        <taxon>Sar</taxon>
        <taxon>Stramenopiles</taxon>
        <taxon>Ochrophyta</taxon>
        <taxon>Dictyochophyceae</taxon>
        <taxon>Rhizochromulinales</taxon>
        <taxon>Rhizochromulina</taxon>
    </lineage>
</organism>
<dbReference type="EMBL" id="HBHJ01024064">
    <property type="protein sequence ID" value="CAD9702838.1"/>
    <property type="molecule type" value="Transcribed_RNA"/>
</dbReference>
<evidence type="ECO:0000313" key="2">
    <source>
        <dbReference type="EMBL" id="CAD9702838.1"/>
    </source>
</evidence>
<feature type="region of interest" description="Disordered" evidence="1">
    <location>
        <begin position="123"/>
        <end position="178"/>
    </location>
</feature>
<feature type="compositionally biased region" description="Basic and acidic residues" evidence="1">
    <location>
        <begin position="169"/>
        <end position="178"/>
    </location>
</feature>
<sequence>MILLVSNDAAFETTPPETTAAFLQSLDFDPDVILLGSLNSKTFPPSRRLAAFSEAFPNAGMVPLFGIHLPPGCRAAGCRCTPHDGHQCLPGPMDRAAEKLVARIADEESYSLLTAAWNSPDPRFRSKVYSPQEDWRGQLPKENRRSIEHALPPRRALPPGEKGGTSNTTREKNRAQKR</sequence>
<gene>
    <name evidence="2" type="ORF">RMAR1173_LOCUS15865</name>
</gene>
<dbReference type="AlphaFoldDB" id="A0A7S2SLK1"/>